<keyword evidence="3" id="KW-1185">Reference proteome</keyword>
<proteinExistence type="predicted"/>
<protein>
    <submittedName>
        <fullName evidence="2">Uncharacterized protein</fullName>
    </submittedName>
</protein>
<keyword evidence="1" id="KW-0472">Membrane</keyword>
<dbReference type="EMBL" id="LSSM01001229">
    <property type="protein sequence ID" value="OMJ27005.1"/>
    <property type="molecule type" value="Genomic_DNA"/>
</dbReference>
<reference evidence="3" key="1">
    <citation type="submission" date="2017-01" db="EMBL/GenBank/DDBJ databases">
        <authorList>
            <person name="Wang Y."/>
            <person name="White M."/>
            <person name="Kvist S."/>
            <person name="Moncalvo J.-M."/>
        </authorList>
    </citation>
    <scope>NUCLEOTIDE SEQUENCE [LARGE SCALE GENOMIC DNA]</scope>
    <source>
        <strain evidence="3">ID-206-W2</strain>
    </source>
</reference>
<keyword evidence="1" id="KW-0812">Transmembrane</keyword>
<evidence type="ECO:0000313" key="2">
    <source>
        <dbReference type="EMBL" id="OMJ27005.1"/>
    </source>
</evidence>
<feature type="transmembrane region" description="Helical" evidence="1">
    <location>
        <begin position="39"/>
        <end position="60"/>
    </location>
</feature>
<evidence type="ECO:0000256" key="1">
    <source>
        <dbReference type="SAM" id="Phobius"/>
    </source>
</evidence>
<organism evidence="2 3">
    <name type="scientific">Smittium culicis</name>
    <dbReference type="NCBI Taxonomy" id="133412"/>
    <lineage>
        <taxon>Eukaryota</taxon>
        <taxon>Fungi</taxon>
        <taxon>Fungi incertae sedis</taxon>
        <taxon>Zoopagomycota</taxon>
        <taxon>Kickxellomycotina</taxon>
        <taxon>Harpellomycetes</taxon>
        <taxon>Harpellales</taxon>
        <taxon>Legeriomycetaceae</taxon>
        <taxon>Smittium</taxon>
    </lineage>
</organism>
<evidence type="ECO:0000313" key="3">
    <source>
        <dbReference type="Proteomes" id="UP000187429"/>
    </source>
</evidence>
<name>A0A1R1YJM6_9FUNG</name>
<dbReference type="Proteomes" id="UP000187429">
    <property type="component" value="Unassembled WGS sequence"/>
</dbReference>
<accession>A0A1R1YJM6</accession>
<comment type="caution">
    <text evidence="2">The sequence shown here is derived from an EMBL/GenBank/DDBJ whole genome shotgun (WGS) entry which is preliminary data.</text>
</comment>
<keyword evidence="1" id="KW-1133">Transmembrane helix</keyword>
<dbReference type="AlphaFoldDB" id="A0A1R1YJM6"/>
<gene>
    <name evidence="2" type="ORF">AYI69_g3575</name>
</gene>
<sequence length="77" mass="8805">MVVVTPGVVIHNEVVRMNSYTLFGKDIIQNLYYLNGMPFYYPTLTFVLMLRFVLSQAGVYGPAVIQMELFEGIDYGF</sequence>